<reference evidence="1" key="1">
    <citation type="submission" date="2022-03" db="EMBL/GenBank/DDBJ databases">
        <authorList>
            <person name="Alioto T."/>
            <person name="Alioto T."/>
            <person name="Gomez Garrido J."/>
        </authorList>
    </citation>
    <scope>NUCLEOTIDE SEQUENCE</scope>
</reference>
<dbReference type="InterPro" id="IPR004244">
    <property type="entry name" value="Transposase_22"/>
</dbReference>
<name>A0AAD1VQ87_PELCU</name>
<dbReference type="Proteomes" id="UP001295444">
    <property type="component" value="Chromosome 02"/>
</dbReference>
<dbReference type="InterPro" id="IPR042566">
    <property type="entry name" value="L1_C"/>
</dbReference>
<evidence type="ECO:0000313" key="1">
    <source>
        <dbReference type="EMBL" id="CAH2248775.1"/>
    </source>
</evidence>
<accession>A0AAD1VQ87</accession>
<dbReference type="EMBL" id="OW240913">
    <property type="protein sequence ID" value="CAH2248775.1"/>
    <property type="molecule type" value="Genomic_DNA"/>
</dbReference>
<protein>
    <submittedName>
        <fullName evidence="1">Uncharacterized protein</fullName>
    </submittedName>
</protein>
<organism evidence="1 2">
    <name type="scientific">Pelobates cultripes</name>
    <name type="common">Western spadefoot toad</name>
    <dbReference type="NCBI Taxonomy" id="61616"/>
    <lineage>
        <taxon>Eukaryota</taxon>
        <taxon>Metazoa</taxon>
        <taxon>Chordata</taxon>
        <taxon>Craniata</taxon>
        <taxon>Vertebrata</taxon>
        <taxon>Euteleostomi</taxon>
        <taxon>Amphibia</taxon>
        <taxon>Batrachia</taxon>
        <taxon>Anura</taxon>
        <taxon>Pelobatoidea</taxon>
        <taxon>Pelobatidae</taxon>
        <taxon>Pelobates</taxon>
    </lineage>
</organism>
<dbReference type="AlphaFoldDB" id="A0AAD1VQ87"/>
<gene>
    <name evidence="1" type="ORF">PECUL_23A009247</name>
</gene>
<dbReference type="PANTHER" id="PTHR11505">
    <property type="entry name" value="L1 TRANSPOSABLE ELEMENT-RELATED"/>
    <property type="match status" value="1"/>
</dbReference>
<keyword evidence="2" id="KW-1185">Reference proteome</keyword>
<proteinExistence type="predicted"/>
<sequence>MLLLDRVHWVAKPPDSTPRDVLLREHYYHIKELVLKSHRSKADPHKEYLSECIMADLSAATLRRRRDFNQVTTELRNHGICYRWGFPTKIIITKNGKSTYFASP</sequence>
<evidence type="ECO:0000313" key="2">
    <source>
        <dbReference type="Proteomes" id="UP001295444"/>
    </source>
</evidence>
<dbReference type="Gene3D" id="3.30.250.20">
    <property type="entry name" value="L1 transposable element, C-terminal domain"/>
    <property type="match status" value="1"/>
</dbReference>